<evidence type="ECO:0000313" key="4">
    <source>
        <dbReference type="Proteomes" id="UP000266183"/>
    </source>
</evidence>
<dbReference type="AlphaFoldDB" id="A0A385SMB0"/>
<dbReference type="KEGG" id="chk:D4L85_15985"/>
<evidence type="ECO:0000313" key="3">
    <source>
        <dbReference type="EMBL" id="AYB31972.1"/>
    </source>
</evidence>
<dbReference type="Gene3D" id="2.60.40.1250">
    <property type="entry name" value="Thiol:disulfide interchange protein DsbD, N-terminal domain"/>
    <property type="match status" value="1"/>
</dbReference>
<dbReference type="OrthoDB" id="9816120at2"/>
<dbReference type="PANTHER" id="PTHR44103:SF1">
    <property type="entry name" value="PROPROTEIN CONVERTASE P"/>
    <property type="match status" value="1"/>
</dbReference>
<proteinExistence type="predicted"/>
<accession>A0A385SMB0</accession>
<dbReference type="Proteomes" id="UP000266183">
    <property type="component" value="Chromosome"/>
</dbReference>
<feature type="domain" description="Thiol:disulfide interchange protein DsbD N-terminal" evidence="2">
    <location>
        <begin position="498"/>
        <end position="610"/>
    </location>
</feature>
<keyword evidence="1" id="KW-0732">Signal</keyword>
<dbReference type="InterPro" id="IPR036929">
    <property type="entry name" value="DsbDN_sf"/>
</dbReference>
<dbReference type="SUPFAM" id="SSF69318">
    <property type="entry name" value="Integrin alpha N-terminal domain"/>
    <property type="match status" value="1"/>
</dbReference>
<dbReference type="InterPro" id="IPR028250">
    <property type="entry name" value="DsbDN"/>
</dbReference>
<gene>
    <name evidence="3" type="ORF">D4L85_15985</name>
</gene>
<organism evidence="3 4">
    <name type="scientific">Chryseolinea soli</name>
    <dbReference type="NCBI Taxonomy" id="2321403"/>
    <lineage>
        <taxon>Bacteria</taxon>
        <taxon>Pseudomonadati</taxon>
        <taxon>Bacteroidota</taxon>
        <taxon>Cytophagia</taxon>
        <taxon>Cytophagales</taxon>
        <taxon>Fulvivirgaceae</taxon>
        <taxon>Chryseolinea</taxon>
    </lineage>
</organism>
<dbReference type="Gene3D" id="2.130.10.130">
    <property type="entry name" value="Integrin alpha, N-terminal"/>
    <property type="match status" value="1"/>
</dbReference>
<name>A0A385SMB0_9BACT</name>
<dbReference type="Pfam" id="PF11412">
    <property type="entry name" value="DsbD_N"/>
    <property type="match status" value="1"/>
</dbReference>
<evidence type="ECO:0000259" key="2">
    <source>
        <dbReference type="Pfam" id="PF11412"/>
    </source>
</evidence>
<keyword evidence="4" id="KW-1185">Reference proteome</keyword>
<sequence length="617" mass="68690">MIKVNLLVATFLSLTEFLFGQGATDRIRSKNFPKFPQVSNVDIAGAPILSQPALIVGKEKEIRTEKHGLAYPAFYDWNRDGKMDLLLGEFETGQTGSYIKVYLNTGSNNAPAYSGKYFYARDVKGDTLTAYQWCCIGVHPRVVDLNGDGYPDILTGQYNPGQVSWWRGSKEGFLPRQFVEQEGYVEKFASGSGDQLDPKSNDYWNYTSTDFADFNEDGLLDLFVGGFGELRVALNVGTKESPKFGLRKYLLGIDGLPLSVVNPSDEQLLKAHRAFTSPHYAGVYKSFINPVDWDGDGVLDLLVTHVYDSKKTPDPVVFFRGVQTDKGLRFESSKSLFTAMGMYKTFPGCQPNIRITDYNHDGVQDLVIGLSLPTVNGFEIDSLASWSYLKDLGIEAPGKDAGRAIEYSGGIEAFKKKIESDADLKSYYLGKLRDSKYLTIRHRGYAYVMLGKKNPVAAKPRVAVIAQEDAKPVINEIAKRIGEGPVQVNVKAPGAVRSYQTDSIVVSFAVQEGWYLYADTKGNEAQGWIPTKMELTFPKGMEAIDPPVLPKSHYKGGSEIYNGNDIKFIQKFRLNDDARATAPELMVNVTIHYQTCNGERCLVPVTEQVEMKMNYVR</sequence>
<dbReference type="InterPro" id="IPR013517">
    <property type="entry name" value="FG-GAP"/>
</dbReference>
<dbReference type="EMBL" id="CP032382">
    <property type="protein sequence ID" value="AYB31972.1"/>
    <property type="molecule type" value="Genomic_DNA"/>
</dbReference>
<dbReference type="InterPro" id="IPR028994">
    <property type="entry name" value="Integrin_alpha_N"/>
</dbReference>
<dbReference type="RefSeq" id="WP_119755233.1">
    <property type="nucleotide sequence ID" value="NZ_CP032382.1"/>
</dbReference>
<dbReference type="Pfam" id="PF13517">
    <property type="entry name" value="FG-GAP_3"/>
    <property type="match status" value="1"/>
</dbReference>
<reference evidence="4" key="1">
    <citation type="submission" date="2018-09" db="EMBL/GenBank/DDBJ databases">
        <title>Chryseolinea sp. KIS68-18 isolated from soil.</title>
        <authorList>
            <person name="Weon H.-Y."/>
            <person name="Kwon S.-W."/>
            <person name="Lee S.A."/>
        </authorList>
    </citation>
    <scope>NUCLEOTIDE SEQUENCE [LARGE SCALE GENOMIC DNA]</scope>
    <source>
        <strain evidence="4">KIS68-18</strain>
    </source>
</reference>
<protein>
    <submittedName>
        <fullName evidence="3">VCBS repeat-containing protein</fullName>
    </submittedName>
</protein>
<evidence type="ECO:0000256" key="1">
    <source>
        <dbReference type="ARBA" id="ARBA00022729"/>
    </source>
</evidence>
<dbReference type="PANTHER" id="PTHR44103">
    <property type="entry name" value="PROPROTEIN CONVERTASE P"/>
    <property type="match status" value="1"/>
</dbReference>